<dbReference type="Pfam" id="PF03067">
    <property type="entry name" value="LPMO_10"/>
    <property type="match status" value="1"/>
</dbReference>
<reference evidence="3" key="2">
    <citation type="journal article" date="2011" name="Virus Genes">
        <title>Molecular characterization and genetic organization of the BamHI-C fragment of Clostera anachoreta granulovirus.</title>
        <authorList>
            <person name="Liang Z."/>
            <person name="Zhang X."/>
            <person name="Chen X."/>
        </authorList>
    </citation>
    <scope>NUCLEOTIDE SEQUENCE</scope>
    <source>
        <strain evidence="3">Hubei</strain>
    </source>
</reference>
<dbReference type="PANTHER" id="PTHR34823:SF1">
    <property type="entry name" value="CHITIN-BINDING TYPE-4 DOMAIN-CONTAINING PROTEIN"/>
    <property type="match status" value="1"/>
</dbReference>
<dbReference type="EMBL" id="HQ116624">
    <property type="protein sequence ID" value="AEB00300.1"/>
    <property type="molecule type" value="Genomic_DNA"/>
</dbReference>
<name>E7CU97_9BBAC</name>
<evidence type="ECO:0000313" key="3">
    <source>
        <dbReference type="EMBL" id="ADU24594.1"/>
    </source>
</evidence>
<protein>
    <submittedName>
        <fullName evidence="3">Gp37</fullName>
    </submittedName>
</protein>
<dbReference type="InterPro" id="IPR004302">
    <property type="entry name" value="Cellulose/chitin-bd_N"/>
</dbReference>
<dbReference type="SUPFAM" id="SSF81296">
    <property type="entry name" value="E set domains"/>
    <property type="match status" value="1"/>
</dbReference>
<dbReference type="InterPro" id="IPR014756">
    <property type="entry name" value="Ig_E-set"/>
</dbReference>
<reference evidence="4 5" key="1">
    <citation type="journal article" date="2011" name="Arch. Virol.">
        <title>Genomic sequencing and analysis of Clostera anachoreta granulovirus.</title>
        <authorList>
            <person name="Liang Z."/>
            <person name="Zhang X."/>
            <person name="Yin X."/>
            <person name="Cao S."/>
            <person name="Xu F."/>
        </authorList>
    </citation>
    <scope>NUCLEOTIDE SEQUENCE [LARGE SCALE GENOMIC DNA]</scope>
    <source>
        <strain evidence="4">ClanGV-HBHN</strain>
    </source>
</reference>
<dbReference type="CDD" id="cd21178">
    <property type="entry name" value="Fusolin-like"/>
    <property type="match status" value="1"/>
</dbReference>
<keyword evidence="5" id="KW-1185">Reference proteome</keyword>
<sequence length="241" mass="27316">MIVRLVLLASLIVADVFGHGYMVVPLARQRRCYEAQDYYWPFDGSGIENGGCQKAYQHVYHKSGSAAAQAMFDQNMEYAAVAGPNYEDHNHIRNTVVPDTLCGAGARDAWSRFGDKSGVDVVSDRWLPNVLERRPFVDMYFCPTAIHEPSYFEVYVTRDDYRVGVDAVTWEVLTLIYRNSSNLVHDEVVQGCDSGAVYKLNNVPLPHRSQAFVIYVRWQREDAIGEGFYNCADVVFAHNEL</sequence>
<dbReference type="Proteomes" id="UP000203549">
    <property type="component" value="Segment"/>
</dbReference>
<dbReference type="PANTHER" id="PTHR34823">
    <property type="entry name" value="GLCNAC-BINDING PROTEIN A"/>
    <property type="match status" value="1"/>
</dbReference>
<accession>E7CU97</accession>
<dbReference type="KEGG" id="vg:10722893"/>
<evidence type="ECO:0000313" key="5">
    <source>
        <dbReference type="Proteomes" id="UP000203549"/>
    </source>
</evidence>
<dbReference type="Gene3D" id="2.70.50.50">
    <property type="entry name" value="chitin-binding protein cbp21"/>
    <property type="match status" value="1"/>
</dbReference>
<dbReference type="EMBL" id="HM627385">
    <property type="protein sequence ID" value="ADU24594.1"/>
    <property type="molecule type" value="Genomic_DNA"/>
</dbReference>
<dbReference type="InterPro" id="IPR051024">
    <property type="entry name" value="GlcNAc_Chitin_IntDeg"/>
</dbReference>
<keyword evidence="1" id="KW-0732">Signal</keyword>
<evidence type="ECO:0000259" key="2">
    <source>
        <dbReference type="Pfam" id="PF03067"/>
    </source>
</evidence>
<feature type="domain" description="Chitin-binding type-4" evidence="2">
    <location>
        <begin position="19"/>
        <end position="234"/>
    </location>
</feature>
<organism evidence="3">
    <name type="scientific">Clostera anachoreta granulovirus</name>
    <dbReference type="NCBI Taxonomy" id="283675"/>
    <lineage>
        <taxon>Viruses</taxon>
        <taxon>Viruses incertae sedis</taxon>
        <taxon>Naldaviricetes</taxon>
        <taxon>Lefavirales</taxon>
        <taxon>Baculoviridae</taxon>
        <taxon>Betabaculovirus</taxon>
        <taxon>Betabaculovirus clanachoretae</taxon>
    </lineage>
</organism>
<dbReference type="GeneID" id="10722893"/>
<evidence type="ECO:0000313" key="4">
    <source>
        <dbReference type="EMBL" id="AEB00300.1"/>
    </source>
</evidence>
<dbReference type="OrthoDB" id="8547at10239"/>
<dbReference type="RefSeq" id="YP_004376220.1">
    <property type="nucleotide sequence ID" value="NC_015398.1"/>
</dbReference>
<evidence type="ECO:0000256" key="1">
    <source>
        <dbReference type="ARBA" id="ARBA00022729"/>
    </source>
</evidence>
<proteinExistence type="predicted"/>